<reference evidence="1" key="1">
    <citation type="submission" date="2021-02" db="EMBL/GenBank/DDBJ databases">
        <authorList>
            <person name="Nowell W R."/>
        </authorList>
    </citation>
    <scope>NUCLEOTIDE SEQUENCE</scope>
</reference>
<evidence type="ECO:0000313" key="2">
    <source>
        <dbReference type="Proteomes" id="UP000682733"/>
    </source>
</evidence>
<proteinExistence type="predicted"/>
<protein>
    <submittedName>
        <fullName evidence="1">Uncharacterized protein</fullName>
    </submittedName>
</protein>
<dbReference type="AlphaFoldDB" id="A0A8S2M604"/>
<accession>A0A8S2M604</accession>
<dbReference type="EMBL" id="CAJOBA010026881">
    <property type="protein sequence ID" value="CAF3938208.1"/>
    <property type="molecule type" value="Genomic_DNA"/>
</dbReference>
<feature type="non-terminal residue" evidence="1">
    <location>
        <position position="30"/>
    </location>
</feature>
<feature type="non-terminal residue" evidence="1">
    <location>
        <position position="1"/>
    </location>
</feature>
<sequence>AAEIKAKQHLKTQSSNATAAYFKPLVAPRH</sequence>
<comment type="caution">
    <text evidence="1">The sequence shown here is derived from an EMBL/GenBank/DDBJ whole genome shotgun (WGS) entry which is preliminary data.</text>
</comment>
<gene>
    <name evidence="1" type="ORF">TMI583_LOCUS21750</name>
</gene>
<organism evidence="1 2">
    <name type="scientific">Didymodactylos carnosus</name>
    <dbReference type="NCBI Taxonomy" id="1234261"/>
    <lineage>
        <taxon>Eukaryota</taxon>
        <taxon>Metazoa</taxon>
        <taxon>Spiralia</taxon>
        <taxon>Gnathifera</taxon>
        <taxon>Rotifera</taxon>
        <taxon>Eurotatoria</taxon>
        <taxon>Bdelloidea</taxon>
        <taxon>Philodinida</taxon>
        <taxon>Philodinidae</taxon>
        <taxon>Didymodactylos</taxon>
    </lineage>
</organism>
<dbReference type="Proteomes" id="UP000682733">
    <property type="component" value="Unassembled WGS sequence"/>
</dbReference>
<name>A0A8S2M604_9BILA</name>
<evidence type="ECO:0000313" key="1">
    <source>
        <dbReference type="EMBL" id="CAF3938208.1"/>
    </source>
</evidence>